<organism evidence="2 4">
    <name type="scientific">Araneus ventricosus</name>
    <name type="common">Orbweaver spider</name>
    <name type="synonym">Epeira ventricosa</name>
    <dbReference type="NCBI Taxonomy" id="182803"/>
    <lineage>
        <taxon>Eukaryota</taxon>
        <taxon>Metazoa</taxon>
        <taxon>Ecdysozoa</taxon>
        <taxon>Arthropoda</taxon>
        <taxon>Chelicerata</taxon>
        <taxon>Arachnida</taxon>
        <taxon>Araneae</taxon>
        <taxon>Araneomorphae</taxon>
        <taxon>Entelegynae</taxon>
        <taxon>Araneoidea</taxon>
        <taxon>Araneidae</taxon>
        <taxon>Araneus</taxon>
    </lineage>
</organism>
<reference evidence="2 4" key="1">
    <citation type="journal article" date="2019" name="Sci. Rep.">
        <title>Orb-weaving spider Araneus ventricosus genome elucidates the spidroin gene catalogue.</title>
        <authorList>
            <person name="Kono N."/>
            <person name="Nakamura H."/>
            <person name="Ohtoshi R."/>
            <person name="Moran D.A.P."/>
            <person name="Shinohara A."/>
            <person name="Yoshida Y."/>
            <person name="Fujiwara M."/>
            <person name="Mori M."/>
            <person name="Tomita M."/>
            <person name="Arakawa K."/>
        </authorList>
    </citation>
    <scope>NUCLEOTIDE SEQUENCE [LARGE SCALE GENOMIC DNA]</scope>
</reference>
<comment type="caution">
    <text evidence="2">The sequence shown here is derived from an EMBL/GenBank/DDBJ whole genome shotgun (WGS) entry which is preliminary data.</text>
</comment>
<gene>
    <name evidence="2" type="ORF">AVEN_192635_1</name>
    <name evidence="3" type="ORF">AVEN_270664_1</name>
</gene>
<dbReference type="Proteomes" id="UP000499080">
    <property type="component" value="Unassembled WGS sequence"/>
</dbReference>
<feature type="region of interest" description="Disordered" evidence="1">
    <location>
        <begin position="90"/>
        <end position="143"/>
    </location>
</feature>
<feature type="compositionally biased region" description="Basic and acidic residues" evidence="1">
    <location>
        <begin position="123"/>
        <end position="143"/>
    </location>
</feature>
<evidence type="ECO:0000313" key="2">
    <source>
        <dbReference type="EMBL" id="GBN96898.1"/>
    </source>
</evidence>
<protein>
    <submittedName>
        <fullName evidence="2">Uncharacterized protein</fullName>
    </submittedName>
</protein>
<sequence length="143" mass="15822">MARKKSRKSNNTVRSSGILQNAYSATTRVQLAEKAFRVTGIEPYNTDIISEDFCSPSLVTLAPLDDDCTVAVAPEKNEVSSSTSQIDVSIQSIVPLPRQQRGAKRKRKSQKSEIMTSSPFKNLLEENEKEKVELEETKGQSSS</sequence>
<name>A0A4Y2T8D5_ARAVE</name>
<evidence type="ECO:0000313" key="4">
    <source>
        <dbReference type="Proteomes" id="UP000499080"/>
    </source>
</evidence>
<keyword evidence="4" id="KW-1185">Reference proteome</keyword>
<evidence type="ECO:0000313" key="3">
    <source>
        <dbReference type="EMBL" id="GBN96921.1"/>
    </source>
</evidence>
<dbReference type="EMBL" id="BGPR01026859">
    <property type="protein sequence ID" value="GBN96898.1"/>
    <property type="molecule type" value="Genomic_DNA"/>
</dbReference>
<proteinExistence type="predicted"/>
<dbReference type="EMBL" id="BGPR01026869">
    <property type="protein sequence ID" value="GBN96921.1"/>
    <property type="molecule type" value="Genomic_DNA"/>
</dbReference>
<accession>A0A4Y2T8D5</accession>
<dbReference type="OrthoDB" id="6781293at2759"/>
<evidence type="ECO:0000256" key="1">
    <source>
        <dbReference type="SAM" id="MobiDB-lite"/>
    </source>
</evidence>
<dbReference type="AlphaFoldDB" id="A0A4Y2T8D5"/>